<name>A0AAV7T292_PLEWA</name>
<organism evidence="1 2">
    <name type="scientific">Pleurodeles waltl</name>
    <name type="common">Iberian ribbed newt</name>
    <dbReference type="NCBI Taxonomy" id="8319"/>
    <lineage>
        <taxon>Eukaryota</taxon>
        <taxon>Metazoa</taxon>
        <taxon>Chordata</taxon>
        <taxon>Craniata</taxon>
        <taxon>Vertebrata</taxon>
        <taxon>Euteleostomi</taxon>
        <taxon>Amphibia</taxon>
        <taxon>Batrachia</taxon>
        <taxon>Caudata</taxon>
        <taxon>Salamandroidea</taxon>
        <taxon>Salamandridae</taxon>
        <taxon>Pleurodelinae</taxon>
        <taxon>Pleurodeles</taxon>
    </lineage>
</organism>
<protein>
    <submittedName>
        <fullName evidence="1">Uncharacterized protein</fullName>
    </submittedName>
</protein>
<keyword evidence="2" id="KW-1185">Reference proteome</keyword>
<dbReference type="EMBL" id="JANPWB010000007">
    <property type="protein sequence ID" value="KAJ1170632.1"/>
    <property type="molecule type" value="Genomic_DNA"/>
</dbReference>
<gene>
    <name evidence="1" type="ORF">NDU88_002505</name>
</gene>
<proteinExistence type="predicted"/>
<comment type="caution">
    <text evidence="1">The sequence shown here is derived from an EMBL/GenBank/DDBJ whole genome shotgun (WGS) entry which is preliminary data.</text>
</comment>
<reference evidence="1" key="1">
    <citation type="journal article" date="2022" name="bioRxiv">
        <title>Sequencing and chromosome-scale assembly of the giantPleurodeles waltlgenome.</title>
        <authorList>
            <person name="Brown T."/>
            <person name="Elewa A."/>
            <person name="Iarovenko S."/>
            <person name="Subramanian E."/>
            <person name="Araus A.J."/>
            <person name="Petzold A."/>
            <person name="Susuki M."/>
            <person name="Suzuki K.-i.T."/>
            <person name="Hayashi T."/>
            <person name="Toyoda A."/>
            <person name="Oliveira C."/>
            <person name="Osipova E."/>
            <person name="Leigh N.D."/>
            <person name="Simon A."/>
            <person name="Yun M.H."/>
        </authorList>
    </citation>
    <scope>NUCLEOTIDE SEQUENCE</scope>
    <source>
        <strain evidence="1">20211129_DDA</strain>
        <tissue evidence="1">Liver</tissue>
    </source>
</reference>
<dbReference type="AlphaFoldDB" id="A0AAV7T292"/>
<dbReference type="Proteomes" id="UP001066276">
    <property type="component" value="Chromosome 4_1"/>
</dbReference>
<evidence type="ECO:0000313" key="1">
    <source>
        <dbReference type="EMBL" id="KAJ1170632.1"/>
    </source>
</evidence>
<evidence type="ECO:0000313" key="2">
    <source>
        <dbReference type="Proteomes" id="UP001066276"/>
    </source>
</evidence>
<sequence length="77" mass="8475">MPGGRAACAVIWREKAGLRHGLFWCQADRGVAAHRGTACRHESGNHKRLRLLKLTALEEKASEAWGELGEPCRLEGP</sequence>
<accession>A0AAV7T292</accession>